<keyword evidence="5" id="KW-1185">Reference proteome</keyword>
<comment type="caution">
    <text evidence="4">The sequence shown here is derived from an EMBL/GenBank/DDBJ whole genome shotgun (WGS) entry which is preliminary data.</text>
</comment>
<evidence type="ECO:0000313" key="4">
    <source>
        <dbReference type="EMBL" id="MDT0346204.1"/>
    </source>
</evidence>
<dbReference type="InterPro" id="IPR022435">
    <property type="entry name" value="Surface-anchored_actinobac"/>
</dbReference>
<gene>
    <name evidence="4" type="ORF">RM590_26985</name>
</gene>
<keyword evidence="3" id="KW-0732">Signal</keyword>
<evidence type="ECO:0000256" key="1">
    <source>
        <dbReference type="SAM" id="MobiDB-lite"/>
    </source>
</evidence>
<accession>A0ABU2MX63</accession>
<organism evidence="4 5">
    <name type="scientific">Streptomyces litchfieldiae</name>
    <dbReference type="NCBI Taxonomy" id="3075543"/>
    <lineage>
        <taxon>Bacteria</taxon>
        <taxon>Bacillati</taxon>
        <taxon>Actinomycetota</taxon>
        <taxon>Actinomycetes</taxon>
        <taxon>Kitasatosporales</taxon>
        <taxon>Streptomycetaceae</taxon>
        <taxon>Streptomyces</taxon>
    </lineage>
</organism>
<reference evidence="5" key="1">
    <citation type="submission" date="2023-07" db="EMBL/GenBank/DDBJ databases">
        <title>30 novel species of actinomycetes from the DSMZ collection.</title>
        <authorList>
            <person name="Nouioui I."/>
        </authorList>
    </citation>
    <scope>NUCLEOTIDE SEQUENCE [LARGE SCALE GENOMIC DNA]</scope>
    <source>
        <strain evidence="5">DSM 44938</strain>
    </source>
</reference>
<feature type="transmembrane region" description="Helical" evidence="2">
    <location>
        <begin position="288"/>
        <end position="309"/>
    </location>
</feature>
<feature type="compositionally biased region" description="Low complexity" evidence="1">
    <location>
        <begin position="256"/>
        <end position="273"/>
    </location>
</feature>
<evidence type="ECO:0000313" key="5">
    <source>
        <dbReference type="Proteomes" id="UP001183246"/>
    </source>
</evidence>
<keyword evidence="2" id="KW-1133">Transmembrane helix</keyword>
<dbReference type="Proteomes" id="UP001183246">
    <property type="component" value="Unassembled WGS sequence"/>
</dbReference>
<feature type="chain" id="PRO_5045096036" evidence="3">
    <location>
        <begin position="44"/>
        <end position="327"/>
    </location>
</feature>
<dbReference type="EMBL" id="JAVREL010000019">
    <property type="protein sequence ID" value="MDT0346204.1"/>
    <property type="molecule type" value="Genomic_DNA"/>
</dbReference>
<keyword evidence="2" id="KW-0472">Membrane</keyword>
<keyword evidence="2" id="KW-0812">Transmembrane</keyword>
<dbReference type="NCBIfam" id="TIGR03769">
    <property type="entry name" value="P_ac_wall_RPT"/>
    <property type="match status" value="1"/>
</dbReference>
<dbReference type="RefSeq" id="WP_311707328.1">
    <property type="nucleotide sequence ID" value="NZ_JAVREL010000019.1"/>
</dbReference>
<feature type="compositionally biased region" description="Polar residues" evidence="1">
    <location>
        <begin position="274"/>
        <end position="284"/>
    </location>
</feature>
<proteinExistence type="predicted"/>
<sequence length="327" mass="34347">MRHAPRPRTCLTSARPPAVAGRAATRLLLAAALTVALPATALAETTAPEDENAAGQPTVLDEGHVDIGPRFADGEWQIQGRDDTVTPPEWRALTDIVTQVSDAAVQQAPDDAQFDFLDAEPGSDVYVIPQTQAADVVWLGWNTQDPEVIERVNRGATLTLHGVEGPGAFAVFLQNGDLGAPEVLWDGDVTAPQDLWVDVNTHTHANWVFTEPGVYLLDFEISADLISGEHVSDRAALRFAVGEETDPADAFAATGPTAPQDAADETPAADPTTRSAPESSDDSSATPAVLLGAGAAALLLVAAITVTALRGRRARRLADDDTAGRTS</sequence>
<protein>
    <submittedName>
        <fullName evidence="4">Choice-of-anchor M domain-containing protein</fullName>
    </submittedName>
</protein>
<dbReference type="NCBIfam" id="NF038134">
    <property type="entry name" value="choice_anch_M"/>
    <property type="match status" value="1"/>
</dbReference>
<evidence type="ECO:0000256" key="2">
    <source>
        <dbReference type="SAM" id="Phobius"/>
    </source>
</evidence>
<evidence type="ECO:0000256" key="3">
    <source>
        <dbReference type="SAM" id="SignalP"/>
    </source>
</evidence>
<feature type="region of interest" description="Disordered" evidence="1">
    <location>
        <begin position="249"/>
        <end position="286"/>
    </location>
</feature>
<feature type="signal peptide" evidence="3">
    <location>
        <begin position="1"/>
        <end position="43"/>
    </location>
</feature>
<name>A0ABU2MX63_9ACTN</name>